<evidence type="ECO:0000313" key="1">
    <source>
        <dbReference type="EMBL" id="PON77933.1"/>
    </source>
</evidence>
<sequence length="306" mass="35603">MKFLPTYVRLSKYLGRVCVTRSRLSASKSMQFLNKTINIRVLKPFAQQKFPPSLMVSPHLLSHLALFLHHSFHSFTNTFCGIHPILIPFLNLNSNFKISTHKPSINNLISNIWNQNQLALIHHSLQQRPRTTMSHKATNRAMPQDQLLLHPTPMHQPSSPNSLLEPLGQRRLHRVEPDRWFQRDQERSTGQLKTKNQFLELLLSQDALAPESAVHHGFVPESREKRRRFIFQHRFRRFWNDRSRQNNDLPPLLADVIGINPFHLSRGFEGDGVAVVERGLLSFEERDSFPELLQRYLSQVSGFMDS</sequence>
<dbReference type="Proteomes" id="UP000237105">
    <property type="component" value="Unassembled WGS sequence"/>
</dbReference>
<protein>
    <submittedName>
        <fullName evidence="1">Uncharacterized protein</fullName>
    </submittedName>
</protein>
<gene>
    <name evidence="1" type="ORF">PanWU01x14_022870</name>
</gene>
<dbReference type="AlphaFoldDB" id="A0A2P5DXD2"/>
<reference evidence="2" key="1">
    <citation type="submission" date="2016-06" db="EMBL/GenBank/DDBJ databases">
        <title>Parallel loss of symbiosis genes in relatives of nitrogen-fixing non-legume Parasponia.</title>
        <authorList>
            <person name="Van Velzen R."/>
            <person name="Holmer R."/>
            <person name="Bu F."/>
            <person name="Rutten L."/>
            <person name="Van Zeijl A."/>
            <person name="Liu W."/>
            <person name="Santuari L."/>
            <person name="Cao Q."/>
            <person name="Sharma T."/>
            <person name="Shen D."/>
            <person name="Roswanjaya Y."/>
            <person name="Wardhani T."/>
            <person name="Kalhor M.S."/>
            <person name="Jansen J."/>
            <person name="Van den Hoogen J."/>
            <person name="Gungor B."/>
            <person name="Hartog M."/>
            <person name="Hontelez J."/>
            <person name="Verver J."/>
            <person name="Yang W.-C."/>
            <person name="Schijlen E."/>
            <person name="Repin R."/>
            <person name="Schilthuizen M."/>
            <person name="Schranz E."/>
            <person name="Heidstra R."/>
            <person name="Miyata K."/>
            <person name="Fedorova E."/>
            <person name="Kohlen W."/>
            <person name="Bisseling T."/>
            <person name="Smit S."/>
            <person name="Geurts R."/>
        </authorList>
    </citation>
    <scope>NUCLEOTIDE SEQUENCE [LARGE SCALE GENOMIC DNA]</scope>
    <source>
        <strain evidence="2">cv. WU1-14</strain>
    </source>
</reference>
<comment type="caution">
    <text evidence="1">The sequence shown here is derived from an EMBL/GenBank/DDBJ whole genome shotgun (WGS) entry which is preliminary data.</text>
</comment>
<dbReference type="OrthoDB" id="10317323at2759"/>
<keyword evidence="2" id="KW-1185">Reference proteome</keyword>
<evidence type="ECO:0000313" key="2">
    <source>
        <dbReference type="Proteomes" id="UP000237105"/>
    </source>
</evidence>
<proteinExistence type="predicted"/>
<dbReference type="EMBL" id="JXTB01000011">
    <property type="protein sequence ID" value="PON77933.1"/>
    <property type="molecule type" value="Genomic_DNA"/>
</dbReference>
<organism evidence="1 2">
    <name type="scientific">Parasponia andersonii</name>
    <name type="common">Sponia andersonii</name>
    <dbReference type="NCBI Taxonomy" id="3476"/>
    <lineage>
        <taxon>Eukaryota</taxon>
        <taxon>Viridiplantae</taxon>
        <taxon>Streptophyta</taxon>
        <taxon>Embryophyta</taxon>
        <taxon>Tracheophyta</taxon>
        <taxon>Spermatophyta</taxon>
        <taxon>Magnoliopsida</taxon>
        <taxon>eudicotyledons</taxon>
        <taxon>Gunneridae</taxon>
        <taxon>Pentapetalae</taxon>
        <taxon>rosids</taxon>
        <taxon>fabids</taxon>
        <taxon>Rosales</taxon>
        <taxon>Cannabaceae</taxon>
        <taxon>Parasponia</taxon>
    </lineage>
</organism>
<name>A0A2P5DXD2_PARAD</name>
<accession>A0A2P5DXD2</accession>